<dbReference type="InParanoid" id="A0A5C3P593"/>
<dbReference type="AlphaFoldDB" id="A0A5C3P593"/>
<name>A0A5C3P593_9APHY</name>
<keyword evidence="2" id="KW-1185">Reference proteome</keyword>
<sequence length="58" mass="6434">MILSEAASRTQLYGLDGWIHSGTVTCERPCFTAQCGKVLVHRRSVRDKVPLESACRSI</sequence>
<evidence type="ECO:0000313" key="1">
    <source>
        <dbReference type="EMBL" id="TFK84027.1"/>
    </source>
</evidence>
<evidence type="ECO:0000313" key="2">
    <source>
        <dbReference type="Proteomes" id="UP000308197"/>
    </source>
</evidence>
<reference evidence="1 2" key="1">
    <citation type="journal article" date="2019" name="Nat. Ecol. Evol.">
        <title>Megaphylogeny resolves global patterns of mushroom evolution.</title>
        <authorList>
            <person name="Varga T."/>
            <person name="Krizsan K."/>
            <person name="Foldi C."/>
            <person name="Dima B."/>
            <person name="Sanchez-Garcia M."/>
            <person name="Sanchez-Ramirez S."/>
            <person name="Szollosi G.J."/>
            <person name="Szarkandi J.G."/>
            <person name="Papp V."/>
            <person name="Albert L."/>
            <person name="Andreopoulos W."/>
            <person name="Angelini C."/>
            <person name="Antonin V."/>
            <person name="Barry K.W."/>
            <person name="Bougher N.L."/>
            <person name="Buchanan P."/>
            <person name="Buyck B."/>
            <person name="Bense V."/>
            <person name="Catcheside P."/>
            <person name="Chovatia M."/>
            <person name="Cooper J."/>
            <person name="Damon W."/>
            <person name="Desjardin D."/>
            <person name="Finy P."/>
            <person name="Geml J."/>
            <person name="Haridas S."/>
            <person name="Hughes K."/>
            <person name="Justo A."/>
            <person name="Karasinski D."/>
            <person name="Kautmanova I."/>
            <person name="Kiss B."/>
            <person name="Kocsube S."/>
            <person name="Kotiranta H."/>
            <person name="LaButti K.M."/>
            <person name="Lechner B.E."/>
            <person name="Liimatainen K."/>
            <person name="Lipzen A."/>
            <person name="Lukacs Z."/>
            <person name="Mihaltcheva S."/>
            <person name="Morgado L.N."/>
            <person name="Niskanen T."/>
            <person name="Noordeloos M.E."/>
            <person name="Ohm R.A."/>
            <person name="Ortiz-Santana B."/>
            <person name="Ovrebo C."/>
            <person name="Racz N."/>
            <person name="Riley R."/>
            <person name="Savchenko A."/>
            <person name="Shiryaev A."/>
            <person name="Soop K."/>
            <person name="Spirin V."/>
            <person name="Szebenyi C."/>
            <person name="Tomsovsky M."/>
            <person name="Tulloss R.E."/>
            <person name="Uehling J."/>
            <person name="Grigoriev I.V."/>
            <person name="Vagvolgyi C."/>
            <person name="Papp T."/>
            <person name="Martin F.M."/>
            <person name="Miettinen O."/>
            <person name="Hibbett D.S."/>
            <person name="Nagy L.G."/>
        </authorList>
    </citation>
    <scope>NUCLEOTIDE SEQUENCE [LARGE SCALE GENOMIC DNA]</scope>
    <source>
        <strain evidence="1 2">HHB13444</strain>
    </source>
</reference>
<proteinExistence type="predicted"/>
<protein>
    <submittedName>
        <fullName evidence="1">Uncharacterized protein</fullName>
    </submittedName>
</protein>
<dbReference type="EMBL" id="ML211346">
    <property type="protein sequence ID" value="TFK84027.1"/>
    <property type="molecule type" value="Genomic_DNA"/>
</dbReference>
<accession>A0A5C3P593</accession>
<organism evidence="1 2">
    <name type="scientific">Polyporus arcularius HHB13444</name>
    <dbReference type="NCBI Taxonomy" id="1314778"/>
    <lineage>
        <taxon>Eukaryota</taxon>
        <taxon>Fungi</taxon>
        <taxon>Dikarya</taxon>
        <taxon>Basidiomycota</taxon>
        <taxon>Agaricomycotina</taxon>
        <taxon>Agaricomycetes</taxon>
        <taxon>Polyporales</taxon>
        <taxon>Polyporaceae</taxon>
        <taxon>Polyporus</taxon>
    </lineage>
</organism>
<gene>
    <name evidence="1" type="ORF">K466DRAFT_589249</name>
</gene>
<dbReference type="Proteomes" id="UP000308197">
    <property type="component" value="Unassembled WGS sequence"/>
</dbReference>